<feature type="domain" description="Fe2OG dioxygenase" evidence="3">
    <location>
        <begin position="161"/>
        <end position="273"/>
    </location>
</feature>
<dbReference type="GO" id="GO:0046872">
    <property type="term" value="F:metal ion binding"/>
    <property type="evidence" value="ECO:0007669"/>
    <property type="project" value="UniProtKB-KW"/>
</dbReference>
<evidence type="ECO:0000256" key="2">
    <source>
        <dbReference type="RuleBase" id="RU003682"/>
    </source>
</evidence>
<dbReference type="InterPro" id="IPR050231">
    <property type="entry name" value="Iron_ascorbate_oxido_reductase"/>
</dbReference>
<sequence>MTVSAVERLVPTISLKDFETRRDEITSQLVEAAENSGFFMLVDHGISVDEIKHQFGISKSFFDLPKDVKGKTAYDLNAGLGWEYKAQTRRLTGTDQKESLWLSHHSNWPSERDVPGFQESTENFMNKCGVISHKVLRCFATALSFPENYFEEPMDAKKPDTLSRLRMLHYPPSHNLPGTWGAGAHTDVGCLTLLFQLDGGDGLEICPGRENVGSKAIGDTFFPLPAKTGPIVVNIGDMLMSWSDDRFKATYHRVRAMEGDSPSRYSVAYFNQGRKDFVFQGPLKKYPAMTCGEYIQSYTVAQFATNAKKSSAPGILQGPALVAVKN</sequence>
<proteinExistence type="inferred from homology"/>
<evidence type="ECO:0000313" key="5">
    <source>
        <dbReference type="Proteomes" id="UP001174694"/>
    </source>
</evidence>
<gene>
    <name evidence="4" type="ORF">NKR23_g5281</name>
</gene>
<keyword evidence="5" id="KW-1185">Reference proteome</keyword>
<dbReference type="Proteomes" id="UP001174694">
    <property type="component" value="Unassembled WGS sequence"/>
</dbReference>
<organism evidence="4 5">
    <name type="scientific">Pleurostoma richardsiae</name>
    <dbReference type="NCBI Taxonomy" id="41990"/>
    <lineage>
        <taxon>Eukaryota</taxon>
        <taxon>Fungi</taxon>
        <taxon>Dikarya</taxon>
        <taxon>Ascomycota</taxon>
        <taxon>Pezizomycotina</taxon>
        <taxon>Sordariomycetes</taxon>
        <taxon>Sordariomycetidae</taxon>
        <taxon>Calosphaeriales</taxon>
        <taxon>Pleurostomataceae</taxon>
        <taxon>Pleurostoma</taxon>
    </lineage>
</organism>
<dbReference type="Pfam" id="PF03171">
    <property type="entry name" value="2OG-FeII_Oxy"/>
    <property type="match status" value="1"/>
</dbReference>
<dbReference type="EMBL" id="JANBVO010000014">
    <property type="protein sequence ID" value="KAJ9145315.1"/>
    <property type="molecule type" value="Genomic_DNA"/>
</dbReference>
<dbReference type="GO" id="GO:0016491">
    <property type="term" value="F:oxidoreductase activity"/>
    <property type="evidence" value="ECO:0007669"/>
    <property type="project" value="UniProtKB-KW"/>
</dbReference>
<comment type="caution">
    <text evidence="4">The sequence shown here is derived from an EMBL/GenBank/DDBJ whole genome shotgun (WGS) entry which is preliminary data.</text>
</comment>
<protein>
    <submittedName>
        <fullName evidence="4">Gibberellin 20-oxidase</fullName>
    </submittedName>
</protein>
<accession>A0AA38VJB2</accession>
<dbReference type="InterPro" id="IPR026992">
    <property type="entry name" value="DIOX_N"/>
</dbReference>
<comment type="similarity">
    <text evidence="1 2">Belongs to the iron/ascorbate-dependent oxidoreductase family.</text>
</comment>
<dbReference type="AlphaFoldDB" id="A0AA38VJB2"/>
<dbReference type="PANTHER" id="PTHR47990">
    <property type="entry name" value="2-OXOGLUTARATE (2OG) AND FE(II)-DEPENDENT OXYGENASE SUPERFAMILY PROTEIN-RELATED"/>
    <property type="match status" value="1"/>
</dbReference>
<dbReference type="PROSITE" id="PS51471">
    <property type="entry name" value="FE2OG_OXY"/>
    <property type="match status" value="1"/>
</dbReference>
<keyword evidence="2" id="KW-0408">Iron</keyword>
<reference evidence="4" key="1">
    <citation type="submission" date="2022-07" db="EMBL/GenBank/DDBJ databases">
        <title>Fungi with potential for degradation of polypropylene.</title>
        <authorList>
            <person name="Gostincar C."/>
        </authorList>
    </citation>
    <scope>NUCLEOTIDE SEQUENCE</scope>
    <source>
        <strain evidence="4">EXF-13308</strain>
    </source>
</reference>
<dbReference type="InterPro" id="IPR027443">
    <property type="entry name" value="IPNS-like_sf"/>
</dbReference>
<dbReference type="SUPFAM" id="SSF51197">
    <property type="entry name" value="Clavaminate synthase-like"/>
    <property type="match status" value="1"/>
</dbReference>
<evidence type="ECO:0000313" key="4">
    <source>
        <dbReference type="EMBL" id="KAJ9145315.1"/>
    </source>
</evidence>
<dbReference type="GO" id="GO:0044283">
    <property type="term" value="P:small molecule biosynthetic process"/>
    <property type="evidence" value="ECO:0007669"/>
    <property type="project" value="UniProtKB-ARBA"/>
</dbReference>
<evidence type="ECO:0000259" key="3">
    <source>
        <dbReference type="PROSITE" id="PS51471"/>
    </source>
</evidence>
<dbReference type="InterPro" id="IPR005123">
    <property type="entry name" value="Oxoglu/Fe-dep_dioxygenase_dom"/>
</dbReference>
<dbReference type="InterPro" id="IPR044861">
    <property type="entry name" value="IPNS-like_FE2OG_OXY"/>
</dbReference>
<name>A0AA38VJB2_9PEZI</name>
<keyword evidence="2" id="KW-0479">Metal-binding</keyword>
<dbReference type="Gene3D" id="2.60.120.330">
    <property type="entry name" value="B-lactam Antibiotic, Isopenicillin N Synthase, Chain"/>
    <property type="match status" value="1"/>
</dbReference>
<evidence type="ECO:0000256" key="1">
    <source>
        <dbReference type="ARBA" id="ARBA00008056"/>
    </source>
</evidence>
<dbReference type="Pfam" id="PF14226">
    <property type="entry name" value="DIOX_N"/>
    <property type="match status" value="1"/>
</dbReference>
<keyword evidence="2" id="KW-0560">Oxidoreductase</keyword>